<evidence type="ECO:0000313" key="2">
    <source>
        <dbReference type="Proteomes" id="UP001163223"/>
    </source>
</evidence>
<proteinExistence type="predicted"/>
<dbReference type="Proteomes" id="UP001163223">
    <property type="component" value="Chromosome"/>
</dbReference>
<gene>
    <name evidence="1" type="ORF">OXU80_16820</name>
</gene>
<organism evidence="1 2">
    <name type="scientific">Antarcticirhabdus aurantiaca</name>
    <dbReference type="NCBI Taxonomy" id="2606717"/>
    <lineage>
        <taxon>Bacteria</taxon>
        <taxon>Pseudomonadati</taxon>
        <taxon>Pseudomonadota</taxon>
        <taxon>Alphaproteobacteria</taxon>
        <taxon>Hyphomicrobiales</taxon>
        <taxon>Aurantimonadaceae</taxon>
        <taxon>Antarcticirhabdus</taxon>
    </lineage>
</organism>
<name>A0ACD4NIC4_9HYPH</name>
<accession>A0ACD4NIC4</accession>
<sequence length="582" mass="62483">MIAPLARRLSAGAASLRAAVPFLAKPAPARKSAATGRPEIDRNRSRYGIAIGVFCVVYGVIGGRLVMWGAADASASAYAGFRDQIQAARPDITDRYGTVLATDIKTASLFAEPKNIADPDEATEALLTVLPELDARDVRRKLSSKAGFVWLKRELTPAQQQQILDLGLPGIAFRTEKRRFYPGFETASHVVGHVNVDNQGIAGMEKYIDGQGYLALQNSGLAVGTELEPVRLSIDLRVQHIVRDELAAAMKRYHAIAAGGVIMDVHTGEILAMSSLPDYDPNQPAQALEKDRMNRMSAGVFEMGSTFKSFTTAMALDSGKATLNSVFDTSPFRVAGFTIKEFHSKHRPLSVPEIFKYSSNVGSAHEADLVGVDGHKEFLTRMGLLSKLHTELPEVAMPTQPRAWKKINSMTISYGHGVSTTPLQTAVAAAALMNGGKLIPPTFLPRTREEADQLAVQVVSAKTSDDMRYLYELNGKEGSGKGAAVPGFRVGGKTGTAEKVVNGHYVGNKRFNAYLAAFPIENPQYVVLVVVDEPQPEEGKGTGATAASNAAPTVGAIIRRAGTLLHVKPDFGPEGKALLVSY</sequence>
<keyword evidence="2" id="KW-1185">Reference proteome</keyword>
<reference evidence="1" key="1">
    <citation type="submission" date="2022-11" db="EMBL/GenBank/DDBJ databases">
        <title>beta-Carotene-producing bacterium, Jeongeuplla avenae sp. nov., alleviates the salt stress of Arabidopsis seedlings.</title>
        <authorList>
            <person name="Jiang L."/>
            <person name="Lee J."/>
        </authorList>
    </citation>
    <scope>NUCLEOTIDE SEQUENCE</scope>
    <source>
        <strain evidence="1">DY_R2A_6</strain>
    </source>
</reference>
<protein>
    <submittedName>
        <fullName evidence="1">Penicillin-binding protein 2</fullName>
    </submittedName>
</protein>
<dbReference type="EMBL" id="CP113520">
    <property type="protein sequence ID" value="WAJ26534.1"/>
    <property type="molecule type" value="Genomic_DNA"/>
</dbReference>
<evidence type="ECO:0000313" key="1">
    <source>
        <dbReference type="EMBL" id="WAJ26534.1"/>
    </source>
</evidence>